<evidence type="ECO:0000313" key="1">
    <source>
        <dbReference type="EMBL" id="GFN98429.1"/>
    </source>
</evidence>
<organism evidence="1 2">
    <name type="scientific">Plakobranchus ocellatus</name>
    <dbReference type="NCBI Taxonomy" id="259542"/>
    <lineage>
        <taxon>Eukaryota</taxon>
        <taxon>Metazoa</taxon>
        <taxon>Spiralia</taxon>
        <taxon>Lophotrochozoa</taxon>
        <taxon>Mollusca</taxon>
        <taxon>Gastropoda</taxon>
        <taxon>Heterobranchia</taxon>
        <taxon>Euthyneura</taxon>
        <taxon>Panpulmonata</taxon>
        <taxon>Sacoglossa</taxon>
        <taxon>Placobranchoidea</taxon>
        <taxon>Plakobranchidae</taxon>
        <taxon>Plakobranchus</taxon>
    </lineage>
</organism>
<accession>A0AAV3ZTJ1</accession>
<proteinExistence type="predicted"/>
<name>A0AAV3ZTJ1_9GAST</name>
<dbReference type="AlphaFoldDB" id="A0AAV3ZTJ1"/>
<comment type="caution">
    <text evidence="1">The sequence shown here is derived from an EMBL/GenBank/DDBJ whole genome shotgun (WGS) entry which is preliminary data.</text>
</comment>
<dbReference type="Proteomes" id="UP000735302">
    <property type="component" value="Unassembled WGS sequence"/>
</dbReference>
<protein>
    <submittedName>
        <fullName evidence="1">Uncharacterized protein</fullName>
    </submittedName>
</protein>
<evidence type="ECO:0000313" key="2">
    <source>
        <dbReference type="Proteomes" id="UP000735302"/>
    </source>
</evidence>
<keyword evidence="2" id="KW-1185">Reference proteome</keyword>
<reference evidence="1 2" key="1">
    <citation type="journal article" date="2021" name="Elife">
        <title>Chloroplast acquisition without the gene transfer in kleptoplastic sea slugs, Plakobranchus ocellatus.</title>
        <authorList>
            <person name="Maeda T."/>
            <person name="Takahashi S."/>
            <person name="Yoshida T."/>
            <person name="Shimamura S."/>
            <person name="Takaki Y."/>
            <person name="Nagai Y."/>
            <person name="Toyoda A."/>
            <person name="Suzuki Y."/>
            <person name="Arimoto A."/>
            <person name="Ishii H."/>
            <person name="Satoh N."/>
            <person name="Nishiyama T."/>
            <person name="Hasebe M."/>
            <person name="Maruyama T."/>
            <person name="Minagawa J."/>
            <person name="Obokata J."/>
            <person name="Shigenobu S."/>
        </authorList>
    </citation>
    <scope>NUCLEOTIDE SEQUENCE [LARGE SCALE GENOMIC DNA]</scope>
</reference>
<sequence>MLICVSELTDCHSTHPLTRFSSQSAPCARNLDCTLSLVPFSAIAVGNTAAVKKNLVPNDCQTDRHSRAKTEDIRIINLDRPFFLAWRRQGFRCRIDFRKVRGVQSVTVAPDLLLHGRKTNGHEQHLR</sequence>
<gene>
    <name evidence="1" type="ORF">PoB_002493500</name>
</gene>
<dbReference type="EMBL" id="BLXT01002852">
    <property type="protein sequence ID" value="GFN98429.1"/>
    <property type="molecule type" value="Genomic_DNA"/>
</dbReference>